<organism evidence="2 3">
    <name type="scientific">Phaseolus angularis</name>
    <name type="common">Azuki bean</name>
    <name type="synonym">Vigna angularis</name>
    <dbReference type="NCBI Taxonomy" id="3914"/>
    <lineage>
        <taxon>Eukaryota</taxon>
        <taxon>Viridiplantae</taxon>
        <taxon>Streptophyta</taxon>
        <taxon>Embryophyta</taxon>
        <taxon>Tracheophyta</taxon>
        <taxon>Spermatophyta</taxon>
        <taxon>Magnoliopsida</taxon>
        <taxon>eudicotyledons</taxon>
        <taxon>Gunneridae</taxon>
        <taxon>Pentapetalae</taxon>
        <taxon>rosids</taxon>
        <taxon>fabids</taxon>
        <taxon>Fabales</taxon>
        <taxon>Fabaceae</taxon>
        <taxon>Papilionoideae</taxon>
        <taxon>50 kb inversion clade</taxon>
        <taxon>NPAAA clade</taxon>
        <taxon>indigoferoid/millettioid clade</taxon>
        <taxon>Phaseoleae</taxon>
        <taxon>Vigna</taxon>
    </lineage>
</organism>
<reference evidence="3" key="1">
    <citation type="journal article" date="2015" name="Proc. Natl. Acad. Sci. U.S.A.">
        <title>Genome sequencing of adzuki bean (Vigna angularis) provides insight into high starch and low fat accumulation and domestication.</title>
        <authorList>
            <person name="Yang K."/>
            <person name="Tian Z."/>
            <person name="Chen C."/>
            <person name="Luo L."/>
            <person name="Zhao B."/>
            <person name="Wang Z."/>
            <person name="Yu L."/>
            <person name="Li Y."/>
            <person name="Sun Y."/>
            <person name="Li W."/>
            <person name="Chen Y."/>
            <person name="Li Y."/>
            <person name="Zhang Y."/>
            <person name="Ai D."/>
            <person name="Zhao J."/>
            <person name="Shang C."/>
            <person name="Ma Y."/>
            <person name="Wu B."/>
            <person name="Wang M."/>
            <person name="Gao L."/>
            <person name="Sun D."/>
            <person name="Zhang P."/>
            <person name="Guo F."/>
            <person name="Wang W."/>
            <person name="Li Y."/>
            <person name="Wang J."/>
            <person name="Varshney R.K."/>
            <person name="Wang J."/>
            <person name="Ling H.Q."/>
            <person name="Wan P."/>
        </authorList>
    </citation>
    <scope>NUCLEOTIDE SEQUENCE</scope>
    <source>
        <strain evidence="3">cv. Jingnong 6</strain>
    </source>
</reference>
<protein>
    <submittedName>
        <fullName evidence="2">Uncharacterized protein</fullName>
    </submittedName>
</protein>
<evidence type="ECO:0000313" key="2">
    <source>
        <dbReference type="EMBL" id="KOM56684.1"/>
    </source>
</evidence>
<accession>A0A0L9VPK8</accession>
<feature type="compositionally biased region" description="Basic residues" evidence="1">
    <location>
        <begin position="88"/>
        <end position="112"/>
    </location>
</feature>
<dbReference type="EMBL" id="CM003380">
    <property type="protein sequence ID" value="KOM56684.1"/>
    <property type="molecule type" value="Genomic_DNA"/>
</dbReference>
<dbReference type="Gramene" id="KOM56684">
    <property type="protein sequence ID" value="KOM56684"/>
    <property type="gene ID" value="LR48_Vigan10g257600"/>
</dbReference>
<proteinExistence type="predicted"/>
<gene>
    <name evidence="2" type="ORF">LR48_Vigan10g257600</name>
</gene>
<name>A0A0L9VPK8_PHAAN</name>
<dbReference type="Proteomes" id="UP000053144">
    <property type="component" value="Chromosome 10"/>
</dbReference>
<feature type="compositionally biased region" description="Basic and acidic residues" evidence="1">
    <location>
        <begin position="113"/>
        <end position="161"/>
    </location>
</feature>
<feature type="compositionally biased region" description="Basic and acidic residues" evidence="1">
    <location>
        <begin position="21"/>
        <end position="32"/>
    </location>
</feature>
<feature type="region of interest" description="Disordered" evidence="1">
    <location>
        <begin position="1"/>
        <end position="32"/>
    </location>
</feature>
<evidence type="ECO:0000313" key="3">
    <source>
        <dbReference type="Proteomes" id="UP000053144"/>
    </source>
</evidence>
<sequence length="635" mass="70816">MSLEESIEMKQSKHIRNARRQRTDARSGEVDVRSVCTQKRMLVITRQKKTLVQPAEEDARSEWTSSQAEEDARPTRQKRTLVQSGRSARQKCARKRGRSSMRSGRSSRRGRSFRVDARLGRSVRAREDARPGEVDARPEEALSGRSRDFPESLAPRRETERAPGATFADVSDRAYLTLKREGVWVFGYLEAQFTERRAWRAARARRNTPFFLLGSSSSSMAILGFERERDGVLAGVSADNVEGRVGDIQPVQPVPFHGRRSSDVNRSKRTRHRVPSVPAQRLRGAFKVSLRPSCSGLVPECRRSIVGVSPECGLFGGPKRGVFRVVSPTHTLGNRLCSNRHTSSSLKRTFQAGCSAASNSHSKLSKDIPSETICSWMYTYAVASERAPPSWQLDGVLLSPKATSPLSRQRSPRNKINMREFSRPHLHAECRPPFFQSPWKKDENLELLLENLPAPGRPPSLVLHLSYKNNFSTPLFREFLNQSGSKRAAILSAFLECASCSKMECTVSSSTSRVHQFLLSSIFSSAGVLHSLLPWASLPWCGMCDLVLDRGFTKLDKHQLFGPSAPSQLNITSLLGKRYPVLPVYYLNDSAPTDGGGGAVAEYKLLKEEDVVDESEASVLHCWRCKDSCAIGLEI</sequence>
<dbReference type="AlphaFoldDB" id="A0A0L9VPK8"/>
<feature type="region of interest" description="Disordered" evidence="1">
    <location>
        <begin position="47"/>
        <end position="165"/>
    </location>
</feature>
<evidence type="ECO:0000256" key="1">
    <source>
        <dbReference type="SAM" id="MobiDB-lite"/>
    </source>
</evidence>
<feature type="region of interest" description="Disordered" evidence="1">
    <location>
        <begin position="247"/>
        <end position="275"/>
    </location>
</feature>